<protein>
    <submittedName>
        <fullName evidence="1">Uncharacterized protein</fullName>
    </submittedName>
</protein>
<comment type="caution">
    <text evidence="1">The sequence shown here is derived from an EMBL/GenBank/DDBJ whole genome shotgun (WGS) entry which is preliminary data.</text>
</comment>
<dbReference type="RefSeq" id="WP_148948179.1">
    <property type="nucleotide sequence ID" value="NZ_VTEH01000017.1"/>
</dbReference>
<dbReference type="Gene3D" id="2.160.20.10">
    <property type="entry name" value="Single-stranded right-handed beta-helix, Pectin lyase-like"/>
    <property type="match status" value="1"/>
</dbReference>
<organism evidence="1 2">
    <name type="scientific">Rossellomorea vietnamensis</name>
    <dbReference type="NCBI Taxonomy" id="218284"/>
    <lineage>
        <taxon>Bacteria</taxon>
        <taxon>Bacillati</taxon>
        <taxon>Bacillota</taxon>
        <taxon>Bacilli</taxon>
        <taxon>Bacillales</taxon>
        <taxon>Bacillaceae</taxon>
        <taxon>Rossellomorea</taxon>
    </lineage>
</organism>
<name>A0A5D4K9K5_9BACI</name>
<dbReference type="EMBL" id="VTEH01000017">
    <property type="protein sequence ID" value="TYR73549.1"/>
    <property type="molecule type" value="Genomic_DNA"/>
</dbReference>
<dbReference type="SUPFAM" id="SSF51126">
    <property type="entry name" value="Pectin lyase-like"/>
    <property type="match status" value="1"/>
</dbReference>
<proteinExistence type="predicted"/>
<evidence type="ECO:0000313" key="2">
    <source>
        <dbReference type="Proteomes" id="UP000323317"/>
    </source>
</evidence>
<reference evidence="1 2" key="1">
    <citation type="submission" date="2019-08" db="EMBL/GenBank/DDBJ databases">
        <title>Bacillus genomes from the desert of Cuatro Cienegas, Coahuila.</title>
        <authorList>
            <person name="Olmedo-Alvarez G."/>
        </authorList>
    </citation>
    <scope>NUCLEOTIDE SEQUENCE [LARGE SCALE GENOMIC DNA]</scope>
    <source>
        <strain evidence="1 2">CH40_1T</strain>
    </source>
</reference>
<dbReference type="InterPro" id="IPR012334">
    <property type="entry name" value="Pectin_lyas_fold"/>
</dbReference>
<dbReference type="InterPro" id="IPR011050">
    <property type="entry name" value="Pectin_lyase_fold/virulence"/>
</dbReference>
<dbReference type="AlphaFoldDB" id="A0A5D4K9K5"/>
<sequence>MAIYDTGPIPNIDGAGKRIARELVVRVQNTGTGNLPANVLIEVYRITEPNAQGYAQQIIYAQNLAELQEFGTPVMGTGPVFVLPVSLNSTLIPAFGVRIMTSPDPGGGSQVTATIFTENDLGELVLLQRVLPGDFGTPVNPALEAVNAAQTPAGIRAAIEDPLLGLDLSEYAPLTEDQKNQIADILLENRPVFGYESVEDVQAALDTAIEQVVVDPDNIYVEAGASGGDGSRANPFGTIEEGITAVNAGGTVHILSGMYEIAAQILVDKSLTLQGEGDTQPQVIFNPASTVDGLVIEADDVTVDNLYLISNRTLTGSNAVVSVPLRALDNLYRNITISNSIIEGTVRSGYIFAENITFDNNLFIHNAINTQSLRFQVLRGTTNVTNNTFLGNSTSVGAIIFEPNLASYNVSGTINIIGNTMTSFNQFVNFYTFLEEATSLIIRENDIDHQTNSGSSIILTTRVDYTLLEELLIEDNFFTNNDPERLAVYFAAGGGGSNLPAVGQIQVYDNTFNFPNGYGQRPGDVVDPVFPVGFNQAADLLGMTLARFDLQGNVNV</sequence>
<accession>A0A5D4K9K5</accession>
<gene>
    <name evidence="1" type="ORF">FZC79_18095</name>
</gene>
<dbReference type="Proteomes" id="UP000323317">
    <property type="component" value="Unassembled WGS sequence"/>
</dbReference>
<evidence type="ECO:0000313" key="1">
    <source>
        <dbReference type="EMBL" id="TYR73549.1"/>
    </source>
</evidence>